<dbReference type="PANTHER" id="PTHR12147">
    <property type="entry name" value="METALLOPEPTIDASE M28 FAMILY MEMBER"/>
    <property type="match status" value="1"/>
</dbReference>
<dbReference type="PANTHER" id="PTHR12147:SF26">
    <property type="entry name" value="PEPTIDASE M28 DOMAIN-CONTAINING PROTEIN"/>
    <property type="match status" value="1"/>
</dbReference>
<accession>A0ABW0MW60</accession>
<evidence type="ECO:0000313" key="3">
    <source>
        <dbReference type="EMBL" id="MFC5492169.1"/>
    </source>
</evidence>
<gene>
    <name evidence="3" type="ORF">ACFPKY_03610</name>
</gene>
<sequence>MLASTMPRTSPIAQPVRQRRVAATAARRLSSVAVLLLVTACSDTPLTDTRPPSVTTPPATSPATSSTAEPTPTPTSTPTPEPTAAFDATRAMRTVRHLAGDIGPRLATGPAFLAAVDWATPLLATAGYDVRLQRFAVPAGDSWGVPVEAGRSLNVIAEPPGFDPGRRHVVVGAHLDTVAVAPGAEDNASGVAVVMELARILAGQPRVVLVLFGGEEPVGTGELHHFGSKRYAADPGNVTAMVSLDRVGVGDRVPLASVEGTPTGVRDELARLARRLRIPVTVGVDSASDHESFADVGIPAARAGSTPYAGYHSAGDVPSVVDPEQLDRVGRLLTAWLRGR</sequence>
<feature type="domain" description="Peptidase M28" evidence="2">
    <location>
        <begin position="154"/>
        <end position="335"/>
    </location>
</feature>
<dbReference type="RefSeq" id="WP_345177123.1">
    <property type="nucleotide sequence ID" value="NZ_BAABFQ010000006.1"/>
</dbReference>
<dbReference type="InterPro" id="IPR007484">
    <property type="entry name" value="Peptidase_M28"/>
</dbReference>
<proteinExistence type="predicted"/>
<dbReference type="Pfam" id="PF04389">
    <property type="entry name" value="Peptidase_M28"/>
    <property type="match status" value="1"/>
</dbReference>
<feature type="region of interest" description="Disordered" evidence="1">
    <location>
        <begin position="45"/>
        <end position="85"/>
    </location>
</feature>
<dbReference type="InterPro" id="IPR045175">
    <property type="entry name" value="M28_fam"/>
</dbReference>
<dbReference type="EMBL" id="JBHSMD010000001">
    <property type="protein sequence ID" value="MFC5492169.1"/>
    <property type="molecule type" value="Genomic_DNA"/>
</dbReference>
<feature type="compositionally biased region" description="Pro residues" evidence="1">
    <location>
        <begin position="71"/>
        <end position="81"/>
    </location>
</feature>
<dbReference type="Proteomes" id="UP001595956">
    <property type="component" value="Unassembled WGS sequence"/>
</dbReference>
<evidence type="ECO:0000313" key="4">
    <source>
        <dbReference type="Proteomes" id="UP001595956"/>
    </source>
</evidence>
<organism evidence="3 4">
    <name type="scientific">Nocardioides caricicola</name>
    <dbReference type="NCBI Taxonomy" id="634770"/>
    <lineage>
        <taxon>Bacteria</taxon>
        <taxon>Bacillati</taxon>
        <taxon>Actinomycetota</taxon>
        <taxon>Actinomycetes</taxon>
        <taxon>Propionibacteriales</taxon>
        <taxon>Nocardioidaceae</taxon>
        <taxon>Nocardioides</taxon>
    </lineage>
</organism>
<keyword evidence="4" id="KW-1185">Reference proteome</keyword>
<dbReference type="Gene3D" id="3.40.630.10">
    <property type="entry name" value="Zn peptidases"/>
    <property type="match status" value="1"/>
</dbReference>
<name>A0ABW0MW60_9ACTN</name>
<dbReference type="SUPFAM" id="SSF53187">
    <property type="entry name" value="Zn-dependent exopeptidases"/>
    <property type="match status" value="1"/>
</dbReference>
<evidence type="ECO:0000259" key="2">
    <source>
        <dbReference type="Pfam" id="PF04389"/>
    </source>
</evidence>
<protein>
    <submittedName>
        <fullName evidence="3">M28 family metallopeptidase</fullName>
    </submittedName>
</protein>
<comment type="caution">
    <text evidence="3">The sequence shown here is derived from an EMBL/GenBank/DDBJ whole genome shotgun (WGS) entry which is preliminary data.</text>
</comment>
<reference evidence="4" key="1">
    <citation type="journal article" date="2019" name="Int. J. Syst. Evol. Microbiol.">
        <title>The Global Catalogue of Microorganisms (GCM) 10K type strain sequencing project: providing services to taxonomists for standard genome sequencing and annotation.</title>
        <authorList>
            <consortium name="The Broad Institute Genomics Platform"/>
            <consortium name="The Broad Institute Genome Sequencing Center for Infectious Disease"/>
            <person name="Wu L."/>
            <person name="Ma J."/>
        </authorList>
    </citation>
    <scope>NUCLEOTIDE SEQUENCE [LARGE SCALE GENOMIC DNA]</scope>
    <source>
        <strain evidence="4">KACC 13778</strain>
    </source>
</reference>
<evidence type="ECO:0000256" key="1">
    <source>
        <dbReference type="SAM" id="MobiDB-lite"/>
    </source>
</evidence>
<feature type="compositionally biased region" description="Low complexity" evidence="1">
    <location>
        <begin position="51"/>
        <end position="70"/>
    </location>
</feature>